<evidence type="ECO:0000256" key="2">
    <source>
        <dbReference type="ARBA" id="ARBA00023125"/>
    </source>
</evidence>
<dbReference type="NCBIfam" id="NF033788">
    <property type="entry name" value="HTH_metalloreg"/>
    <property type="match status" value="1"/>
</dbReference>
<gene>
    <name evidence="6" type="ORF">BO222_02155</name>
</gene>
<dbReference type="InterPro" id="IPR011991">
    <property type="entry name" value="ArsR-like_HTH"/>
</dbReference>
<dbReference type="RefSeq" id="WP_075817967.1">
    <property type="nucleotide sequence ID" value="NZ_CAJUTZ010000019.1"/>
</dbReference>
<dbReference type="AlphaFoldDB" id="A0A1U7NIA2"/>
<dbReference type="Pfam" id="PF01022">
    <property type="entry name" value="HTH_5"/>
    <property type="match status" value="1"/>
</dbReference>
<reference evidence="6 7" key="1">
    <citation type="submission" date="2016-11" db="EMBL/GenBank/DDBJ databases">
        <title>Description of two novel members of the family Erysipelotrichaceae: Ileibacterium lipovorans gen. nov., sp. nov. and Dubosiella newyorkensis, gen. nov., sp. nov.</title>
        <authorList>
            <person name="Cox L.M."/>
            <person name="Sohn J."/>
            <person name="Tyrrell K.L."/>
            <person name="Citron D.M."/>
            <person name="Lawson P.A."/>
            <person name="Patel N.B."/>
            <person name="Iizumi T."/>
            <person name="Perez-Perez G.I."/>
            <person name="Goldstein E.J."/>
            <person name="Blaser M.J."/>
        </authorList>
    </citation>
    <scope>NUCLEOTIDE SEQUENCE [LARGE SCALE GENOMIC DNA]</scope>
    <source>
        <strain evidence="6 7">NYU-BL-A3</strain>
    </source>
</reference>
<dbReference type="CDD" id="cd00090">
    <property type="entry name" value="HTH_ARSR"/>
    <property type="match status" value="1"/>
</dbReference>
<evidence type="ECO:0000313" key="6">
    <source>
        <dbReference type="EMBL" id="OLU42095.1"/>
    </source>
</evidence>
<evidence type="ECO:0000256" key="1">
    <source>
        <dbReference type="ARBA" id="ARBA00023015"/>
    </source>
</evidence>
<name>A0A1U7NIA2_9FIRM</name>
<dbReference type="OrthoDB" id="9794330at2"/>
<dbReference type="Proteomes" id="UP000186341">
    <property type="component" value="Unassembled WGS sequence"/>
</dbReference>
<dbReference type="EMBL" id="MPJW01000067">
    <property type="protein sequence ID" value="OLU42095.1"/>
    <property type="molecule type" value="Genomic_DNA"/>
</dbReference>
<organism evidence="6 7">
    <name type="scientific">Ileibacterium valens</name>
    <dbReference type="NCBI Taxonomy" id="1862668"/>
    <lineage>
        <taxon>Bacteria</taxon>
        <taxon>Bacillati</taxon>
        <taxon>Bacillota</taxon>
        <taxon>Erysipelotrichia</taxon>
        <taxon>Erysipelotrichales</taxon>
        <taxon>Erysipelotrichaceae</taxon>
        <taxon>Ileibacterium</taxon>
    </lineage>
</organism>
<dbReference type="GO" id="GO:0046686">
    <property type="term" value="P:response to cadmium ion"/>
    <property type="evidence" value="ECO:0007669"/>
    <property type="project" value="UniProtKB-KW"/>
</dbReference>
<dbReference type="PROSITE" id="PS00846">
    <property type="entry name" value="HTH_ARSR_1"/>
    <property type="match status" value="1"/>
</dbReference>
<evidence type="ECO:0000313" key="7">
    <source>
        <dbReference type="Proteomes" id="UP000186341"/>
    </source>
</evidence>
<evidence type="ECO:0000259" key="5">
    <source>
        <dbReference type="PROSITE" id="PS50987"/>
    </source>
</evidence>
<dbReference type="GeneID" id="82202039"/>
<protein>
    <submittedName>
        <fullName evidence="6">Transcriptional regulator</fullName>
    </submittedName>
</protein>
<sequence length="118" mass="13477">MNDNDLNYETLDEKRILEVQKELPSDNDLNRLAEFYKIMGDPTRLKILITLEKGEFCASDVANVVGMSRSAISHQFKALKAAKLVKSRKEGKTVFYSLDDSHIHSVLHVAFEHILEED</sequence>
<keyword evidence="1" id="KW-0805">Transcription regulation</keyword>
<dbReference type="InterPro" id="IPR051011">
    <property type="entry name" value="Metal_resp_trans_reg"/>
</dbReference>
<feature type="domain" description="HTH arsR-type" evidence="5">
    <location>
        <begin position="24"/>
        <end position="118"/>
    </location>
</feature>
<evidence type="ECO:0000256" key="4">
    <source>
        <dbReference type="ARBA" id="ARBA00043263"/>
    </source>
</evidence>
<keyword evidence="7" id="KW-1185">Reference proteome</keyword>
<dbReference type="PROSITE" id="PS50987">
    <property type="entry name" value="HTH_ARSR_2"/>
    <property type="match status" value="1"/>
</dbReference>
<dbReference type="InterPro" id="IPR036390">
    <property type="entry name" value="WH_DNA-bd_sf"/>
</dbReference>
<dbReference type="InterPro" id="IPR036388">
    <property type="entry name" value="WH-like_DNA-bd_sf"/>
</dbReference>
<dbReference type="PANTHER" id="PTHR43132">
    <property type="entry name" value="ARSENICAL RESISTANCE OPERON REPRESSOR ARSR-RELATED"/>
    <property type="match status" value="1"/>
</dbReference>
<dbReference type="GO" id="GO:0003677">
    <property type="term" value="F:DNA binding"/>
    <property type="evidence" value="ECO:0007669"/>
    <property type="project" value="UniProtKB-KW"/>
</dbReference>
<dbReference type="PANTHER" id="PTHR43132:SF6">
    <property type="entry name" value="HTH-TYPE TRANSCRIPTIONAL REPRESSOR CZRA"/>
    <property type="match status" value="1"/>
</dbReference>
<dbReference type="InterPro" id="IPR001845">
    <property type="entry name" value="HTH_ArsR_DNA-bd_dom"/>
</dbReference>
<dbReference type="GO" id="GO:0003700">
    <property type="term" value="F:DNA-binding transcription factor activity"/>
    <property type="evidence" value="ECO:0007669"/>
    <property type="project" value="InterPro"/>
</dbReference>
<keyword evidence="3" id="KW-0804">Transcription</keyword>
<keyword evidence="2" id="KW-0238">DNA-binding</keyword>
<dbReference type="InterPro" id="IPR018334">
    <property type="entry name" value="ArsR_HTH"/>
</dbReference>
<accession>A0A1U7NIA2</accession>
<comment type="caution">
    <text evidence="6">The sequence shown here is derived from an EMBL/GenBank/DDBJ whole genome shotgun (WGS) entry which is preliminary data.</text>
</comment>
<dbReference type="Gene3D" id="1.10.10.10">
    <property type="entry name" value="Winged helix-like DNA-binding domain superfamily/Winged helix DNA-binding domain"/>
    <property type="match status" value="1"/>
</dbReference>
<proteinExistence type="predicted"/>
<keyword evidence="4" id="KW-0105">Cadmium resistance</keyword>
<evidence type="ECO:0000256" key="3">
    <source>
        <dbReference type="ARBA" id="ARBA00023163"/>
    </source>
</evidence>
<dbReference type="SUPFAM" id="SSF46785">
    <property type="entry name" value="Winged helix' DNA-binding domain"/>
    <property type="match status" value="1"/>
</dbReference>
<dbReference type="SMART" id="SM00418">
    <property type="entry name" value="HTH_ARSR"/>
    <property type="match status" value="1"/>
</dbReference>
<dbReference type="PRINTS" id="PR00778">
    <property type="entry name" value="HTHARSR"/>
</dbReference>